<dbReference type="STRING" id="378806.STAUR_4577"/>
<evidence type="ECO:0000313" key="1">
    <source>
        <dbReference type="EMBL" id="ADO72357.1"/>
    </source>
</evidence>
<gene>
    <name evidence="1" type="ordered locus">STAUR_4577</name>
</gene>
<sequence>MSHPDEGSSAVSTLCQHCGLCCDGNLFDHVPLREAEVDTMRRLSLTMVTRKDGSPALAQHCTALKGRVCTAYADRPEGCRRYHCTLFSALAEGEVSLNEALSVVGEAHARIQAVEAVLPAPGADAPQAVLQRARREDLVENGGPLSDQSREMWTRAEDWLDRHFRGRQRRR</sequence>
<name>E3FXB8_STIAD</name>
<dbReference type="Proteomes" id="UP000001351">
    <property type="component" value="Chromosome"/>
</dbReference>
<dbReference type="KEGG" id="sur:STAUR_4577"/>
<dbReference type="InterPro" id="IPR005358">
    <property type="entry name" value="Puta_zinc/iron-chelating_dom"/>
</dbReference>
<protein>
    <submittedName>
        <fullName evidence="1">Conserved uncharacterized protein</fullName>
    </submittedName>
</protein>
<keyword evidence="2" id="KW-1185">Reference proteome</keyword>
<dbReference type="AlphaFoldDB" id="E3FXB8"/>
<organism evidence="1 2">
    <name type="scientific">Stigmatella aurantiaca (strain DW4/3-1)</name>
    <dbReference type="NCBI Taxonomy" id="378806"/>
    <lineage>
        <taxon>Bacteria</taxon>
        <taxon>Pseudomonadati</taxon>
        <taxon>Myxococcota</taxon>
        <taxon>Myxococcia</taxon>
        <taxon>Myxococcales</taxon>
        <taxon>Cystobacterineae</taxon>
        <taxon>Archangiaceae</taxon>
        <taxon>Stigmatella</taxon>
    </lineage>
</organism>
<dbReference type="RefSeq" id="WP_013376330.1">
    <property type="nucleotide sequence ID" value="NC_014623.1"/>
</dbReference>
<proteinExistence type="predicted"/>
<dbReference type="Pfam" id="PF03692">
    <property type="entry name" value="CxxCxxCC"/>
    <property type="match status" value="1"/>
</dbReference>
<evidence type="ECO:0000313" key="2">
    <source>
        <dbReference type="Proteomes" id="UP000001351"/>
    </source>
</evidence>
<dbReference type="EMBL" id="CP002271">
    <property type="protein sequence ID" value="ADO72357.1"/>
    <property type="molecule type" value="Genomic_DNA"/>
</dbReference>
<accession>E3FXB8</accession>
<dbReference type="HOGENOM" id="CLU_1561943_0_0_7"/>
<dbReference type="eggNOG" id="COG0727">
    <property type="taxonomic scope" value="Bacteria"/>
</dbReference>
<reference evidence="1 2" key="1">
    <citation type="journal article" date="2011" name="Mol. Biol. Evol.">
        <title>Comparative genomic analysis of fruiting body formation in Myxococcales.</title>
        <authorList>
            <person name="Huntley S."/>
            <person name="Hamann N."/>
            <person name="Wegener-Feldbrugge S."/>
            <person name="Treuner-Lange A."/>
            <person name="Kube M."/>
            <person name="Reinhardt R."/>
            <person name="Klages S."/>
            <person name="Muller R."/>
            <person name="Ronning C.M."/>
            <person name="Nierman W.C."/>
            <person name="Sogaard-Andersen L."/>
        </authorList>
    </citation>
    <scope>NUCLEOTIDE SEQUENCE [LARGE SCALE GENOMIC DNA]</scope>
    <source>
        <strain evidence="1 2">DW4/3-1</strain>
    </source>
</reference>